<dbReference type="SUPFAM" id="SSF52540">
    <property type="entry name" value="P-loop containing nucleoside triphosphate hydrolases"/>
    <property type="match status" value="1"/>
</dbReference>
<dbReference type="InterPro" id="IPR027417">
    <property type="entry name" value="P-loop_NTPase"/>
</dbReference>
<dbReference type="InterPro" id="IPR000863">
    <property type="entry name" value="Sulfotransferase_dom"/>
</dbReference>
<evidence type="ECO:0000256" key="3">
    <source>
        <dbReference type="RuleBase" id="RU361155"/>
    </source>
</evidence>
<dbReference type="EC" id="2.8.2.-" evidence="3"/>
<dbReference type="Pfam" id="PF00685">
    <property type="entry name" value="Sulfotransfer_1"/>
    <property type="match status" value="1"/>
</dbReference>
<keyword evidence="2 3" id="KW-0808">Transferase</keyword>
<sequence>MSCSEISQLPSTDIKEEEKLDEGYQKTYQKFDEIYPTLPKRDDWWGDGLGAGQFVQYQGFWIPSGALRGVMLIHDHFKPRPTDIILSTSPKCGTTWLRALIFAVINRNSYHFDDNHPLLSSNPQDLVAFLEGHIQQGGSTSFLETLPSPRFLSTHLPFSFFPNSMTSSAASACRFVYICRDPKDAFVSMWHFMNKLRARQEMPPLPIEHAFDLFCTGVSLNGPFWDHHLGFWKASLESPNMVLFLKYEHVKRETSASVRKIGEFLDLPFSAEEENEGIVEKIVHLCSFENLSNLDVNKNVNEEKQRGHLIKNPEFFRKGQVGDWMNHLTHEMAKVLDQITKENFQGTGLNFD</sequence>
<protein>
    <recommendedName>
        <fullName evidence="3">Sulfotransferase</fullName>
        <ecNumber evidence="3">2.8.2.-</ecNumber>
    </recommendedName>
</protein>
<feature type="domain" description="Sulfotransferase" evidence="4">
    <location>
        <begin position="81"/>
        <end position="348"/>
    </location>
</feature>
<dbReference type="GO" id="GO:0008146">
    <property type="term" value="F:sulfotransferase activity"/>
    <property type="evidence" value="ECO:0007669"/>
    <property type="project" value="InterPro"/>
</dbReference>
<dbReference type="AlphaFoldDB" id="A0A1R3K3K2"/>
<name>A0A1R3K3K2_9ROSI</name>
<comment type="caution">
    <text evidence="5">The sequence shown here is derived from an EMBL/GenBank/DDBJ whole genome shotgun (WGS) entry which is preliminary data.</text>
</comment>
<dbReference type="Gene3D" id="3.40.50.300">
    <property type="entry name" value="P-loop containing nucleotide triphosphate hydrolases"/>
    <property type="match status" value="1"/>
</dbReference>
<evidence type="ECO:0000259" key="4">
    <source>
        <dbReference type="Pfam" id="PF00685"/>
    </source>
</evidence>
<evidence type="ECO:0000256" key="2">
    <source>
        <dbReference type="ARBA" id="ARBA00022679"/>
    </source>
</evidence>
<evidence type="ECO:0000256" key="1">
    <source>
        <dbReference type="ARBA" id="ARBA00005771"/>
    </source>
</evidence>
<keyword evidence="6" id="KW-1185">Reference proteome</keyword>
<gene>
    <name evidence="5" type="ORF">COLO4_11696</name>
</gene>
<proteinExistence type="inferred from homology"/>
<comment type="similarity">
    <text evidence="1 3">Belongs to the sulfotransferase 1 family.</text>
</comment>
<dbReference type="PANTHER" id="PTHR11783">
    <property type="entry name" value="SULFOTRANSFERASE SULT"/>
    <property type="match status" value="1"/>
</dbReference>
<dbReference type="EMBL" id="AWUE01014734">
    <property type="protein sequence ID" value="OMP01653.1"/>
    <property type="molecule type" value="Genomic_DNA"/>
</dbReference>
<evidence type="ECO:0000313" key="5">
    <source>
        <dbReference type="EMBL" id="OMP01653.1"/>
    </source>
</evidence>
<accession>A0A1R3K3K2</accession>
<dbReference type="OrthoDB" id="205623at2759"/>
<reference evidence="6" key="1">
    <citation type="submission" date="2013-09" db="EMBL/GenBank/DDBJ databases">
        <title>Corchorus olitorius genome sequencing.</title>
        <authorList>
            <person name="Alam M."/>
            <person name="Haque M.S."/>
            <person name="Islam M.S."/>
            <person name="Emdad E.M."/>
            <person name="Islam M.M."/>
            <person name="Ahmed B."/>
            <person name="Halim A."/>
            <person name="Hossen Q.M.M."/>
            <person name="Hossain M.Z."/>
            <person name="Ahmed R."/>
            <person name="Khan M.M."/>
            <person name="Islam R."/>
            <person name="Rashid M.M."/>
            <person name="Khan S.A."/>
            <person name="Rahman M.S."/>
            <person name="Alam M."/>
            <person name="Yahiya A.S."/>
            <person name="Khan M.S."/>
            <person name="Azam M.S."/>
            <person name="Haque T."/>
            <person name="Lashkar M.Z.H."/>
            <person name="Akhand A.I."/>
            <person name="Morshed G."/>
            <person name="Roy S."/>
            <person name="Uddin K.S."/>
            <person name="Rabeya T."/>
            <person name="Hossain A.S."/>
            <person name="Chowdhury A."/>
            <person name="Snigdha A.R."/>
            <person name="Mortoza M.S."/>
            <person name="Matin S.A."/>
            <person name="Hoque S.M.E."/>
            <person name="Islam M.K."/>
            <person name="Roy D.K."/>
            <person name="Haider R."/>
            <person name="Moosa M.M."/>
            <person name="Elias S.M."/>
            <person name="Hasan A.M."/>
            <person name="Jahan S."/>
            <person name="Shafiuddin M."/>
            <person name="Mahmood N."/>
            <person name="Shommy N.S."/>
        </authorList>
    </citation>
    <scope>NUCLEOTIDE SEQUENCE [LARGE SCALE GENOMIC DNA]</scope>
    <source>
        <strain evidence="6">cv. O-4</strain>
    </source>
</reference>
<organism evidence="5 6">
    <name type="scientific">Corchorus olitorius</name>
    <dbReference type="NCBI Taxonomy" id="93759"/>
    <lineage>
        <taxon>Eukaryota</taxon>
        <taxon>Viridiplantae</taxon>
        <taxon>Streptophyta</taxon>
        <taxon>Embryophyta</taxon>
        <taxon>Tracheophyta</taxon>
        <taxon>Spermatophyta</taxon>
        <taxon>Magnoliopsida</taxon>
        <taxon>eudicotyledons</taxon>
        <taxon>Gunneridae</taxon>
        <taxon>Pentapetalae</taxon>
        <taxon>rosids</taxon>
        <taxon>malvids</taxon>
        <taxon>Malvales</taxon>
        <taxon>Malvaceae</taxon>
        <taxon>Grewioideae</taxon>
        <taxon>Apeibeae</taxon>
        <taxon>Corchorus</taxon>
    </lineage>
</organism>
<evidence type="ECO:0000313" key="6">
    <source>
        <dbReference type="Proteomes" id="UP000187203"/>
    </source>
</evidence>
<dbReference type="Proteomes" id="UP000187203">
    <property type="component" value="Unassembled WGS sequence"/>
</dbReference>